<dbReference type="Pfam" id="PF00882">
    <property type="entry name" value="Zn_dep_PLPC"/>
    <property type="match status" value="1"/>
</dbReference>
<dbReference type="AlphaFoldDB" id="A0A1I5HRX6"/>
<accession>A0A1I5HRX6</accession>
<evidence type="ECO:0000313" key="2">
    <source>
        <dbReference type="EMBL" id="SFO50646.1"/>
    </source>
</evidence>
<gene>
    <name evidence="2" type="ORF">SAMN04489757_13319</name>
</gene>
<organism evidence="2 3">
    <name type="scientific">Anaerocolumna aminovalerica</name>
    <dbReference type="NCBI Taxonomy" id="1527"/>
    <lineage>
        <taxon>Bacteria</taxon>
        <taxon>Bacillati</taxon>
        <taxon>Bacillota</taxon>
        <taxon>Clostridia</taxon>
        <taxon>Lachnospirales</taxon>
        <taxon>Lachnospiraceae</taxon>
        <taxon>Anaerocolumna</taxon>
    </lineage>
</organism>
<dbReference type="OrthoDB" id="9810012at2"/>
<evidence type="ECO:0000313" key="3">
    <source>
        <dbReference type="Proteomes" id="UP000198806"/>
    </source>
</evidence>
<feature type="domain" description="Phospholipase C/D" evidence="1">
    <location>
        <begin position="6"/>
        <end position="97"/>
    </location>
</feature>
<sequence>MASWMVHFRIADKIMDKIPKVVRIPYIVGNIGPDCGEPNEDWSCFTPSTNITHWSDGDKTTIDYEKFFTLYLDKESDSEKWSFYLGYYIHLLTDALWSGKIAKPTMEKWEKERSENSDFVWIIKRDWYDLDHLFLKNNPEFRTFQVFSKITEFPNKYLDYYSDMAIIKQIKYITRFYLSEHDNLEREYTYLEEETMDKFVEEASEIIMMELKMKDIITL</sequence>
<dbReference type="EMBL" id="FOWD01000033">
    <property type="protein sequence ID" value="SFO50646.1"/>
    <property type="molecule type" value="Genomic_DNA"/>
</dbReference>
<dbReference type="Proteomes" id="UP000198806">
    <property type="component" value="Unassembled WGS sequence"/>
</dbReference>
<name>A0A1I5HRX6_9FIRM</name>
<proteinExistence type="predicted"/>
<dbReference type="InterPro" id="IPR029002">
    <property type="entry name" value="PLPC/GPLD1"/>
</dbReference>
<reference evidence="2 3" key="1">
    <citation type="submission" date="2016-10" db="EMBL/GenBank/DDBJ databases">
        <authorList>
            <person name="de Groot N.N."/>
        </authorList>
    </citation>
    <scope>NUCLEOTIDE SEQUENCE [LARGE SCALE GENOMIC DNA]</scope>
    <source>
        <strain evidence="2 3">DSM 1283</strain>
    </source>
</reference>
<dbReference type="RefSeq" id="WP_091687806.1">
    <property type="nucleotide sequence ID" value="NZ_BAABFM010000005.1"/>
</dbReference>
<evidence type="ECO:0000259" key="1">
    <source>
        <dbReference type="Pfam" id="PF00882"/>
    </source>
</evidence>
<keyword evidence="3" id="KW-1185">Reference proteome</keyword>
<protein>
    <submittedName>
        <fullName evidence="2">Zinc dependent phospholipase C</fullName>
    </submittedName>
</protein>